<dbReference type="GO" id="GO:0006012">
    <property type="term" value="P:galactose metabolic process"/>
    <property type="evidence" value="ECO:0007669"/>
    <property type="project" value="UniProtKB-UniPathway"/>
</dbReference>
<evidence type="ECO:0000313" key="14">
    <source>
        <dbReference type="Proteomes" id="UP000059847"/>
    </source>
</evidence>
<dbReference type="Gene3D" id="3.40.50.720">
    <property type="entry name" value="NAD(P)-binding Rossmann-like Domain"/>
    <property type="match status" value="1"/>
</dbReference>
<evidence type="ECO:0000256" key="5">
    <source>
        <dbReference type="ARBA" id="ARBA00013189"/>
    </source>
</evidence>
<evidence type="ECO:0000256" key="8">
    <source>
        <dbReference type="ARBA" id="ARBA00023144"/>
    </source>
</evidence>
<keyword evidence="8" id="KW-0119">Carbohydrate metabolism</keyword>
<dbReference type="InterPro" id="IPR001509">
    <property type="entry name" value="Epimerase_deHydtase"/>
</dbReference>
<evidence type="ECO:0000256" key="1">
    <source>
        <dbReference type="ARBA" id="ARBA00000083"/>
    </source>
</evidence>
<dbReference type="RefSeq" id="WP_062535597.1">
    <property type="nucleotide sequence ID" value="NZ_CP012678.1"/>
</dbReference>
<dbReference type="InterPro" id="IPR036291">
    <property type="entry name" value="NAD(P)-bd_dom_sf"/>
</dbReference>
<comment type="pathway">
    <text evidence="3">Carbohydrate metabolism; galactose metabolism.</text>
</comment>
<feature type="domain" description="NAD-dependent epimerase/dehydratase" evidence="12">
    <location>
        <begin position="2"/>
        <end position="236"/>
    </location>
</feature>
<dbReference type="OrthoDB" id="9803010at2"/>
<comment type="catalytic activity">
    <reaction evidence="1">
        <text>UDP-alpha-D-glucose = UDP-alpha-D-galactose</text>
        <dbReference type="Rhea" id="RHEA:22168"/>
        <dbReference type="ChEBI" id="CHEBI:58885"/>
        <dbReference type="ChEBI" id="CHEBI:66914"/>
        <dbReference type="EC" id="5.1.3.2"/>
    </reaction>
</comment>
<proteinExistence type="inferred from homology"/>
<keyword evidence="9" id="KW-0413">Isomerase</keyword>
<dbReference type="KEGG" id="pur:AOC03_09950"/>
<evidence type="ECO:0000256" key="9">
    <source>
        <dbReference type="ARBA" id="ARBA00023235"/>
    </source>
</evidence>
<dbReference type="Gene3D" id="3.90.25.10">
    <property type="entry name" value="UDP-galactose 4-epimerase, domain 1"/>
    <property type="match status" value="1"/>
</dbReference>
<reference evidence="13 14" key="1">
    <citation type="submission" date="2015-09" db="EMBL/GenBank/DDBJ databases">
        <title>Complete genome of Psychrobacter urativorans R10.10B.</title>
        <authorList>
            <person name="See-Too W.S."/>
            <person name="Chan K.G."/>
        </authorList>
    </citation>
    <scope>NUCLEOTIDE SEQUENCE [LARGE SCALE GENOMIC DNA]</scope>
    <source>
        <strain evidence="13 14">R10.10B</strain>
    </source>
</reference>
<comment type="similarity">
    <text evidence="4">Belongs to the NAD(P)-dependent epimerase/dehydratase family.</text>
</comment>
<gene>
    <name evidence="13" type="ORF">AOC03_09950</name>
</gene>
<keyword evidence="8" id="KW-0299">Galactose metabolism</keyword>
<dbReference type="Pfam" id="PF01370">
    <property type="entry name" value="Epimerase"/>
    <property type="match status" value="1"/>
</dbReference>
<evidence type="ECO:0000256" key="3">
    <source>
        <dbReference type="ARBA" id="ARBA00004947"/>
    </source>
</evidence>
<evidence type="ECO:0000256" key="2">
    <source>
        <dbReference type="ARBA" id="ARBA00001911"/>
    </source>
</evidence>
<evidence type="ECO:0000256" key="10">
    <source>
        <dbReference type="ARBA" id="ARBA00031367"/>
    </source>
</evidence>
<dbReference type="InterPro" id="IPR005886">
    <property type="entry name" value="UDP_G4E"/>
</dbReference>
<dbReference type="SUPFAM" id="SSF51735">
    <property type="entry name" value="NAD(P)-binding Rossmann-fold domains"/>
    <property type="match status" value="1"/>
</dbReference>
<name>A0A0M4TDQ6_9GAMM</name>
<dbReference type="GO" id="GO:0003978">
    <property type="term" value="F:UDP-glucose 4-epimerase activity"/>
    <property type="evidence" value="ECO:0007669"/>
    <property type="project" value="UniProtKB-EC"/>
</dbReference>
<dbReference type="EC" id="5.1.3.2" evidence="5"/>
<evidence type="ECO:0000256" key="7">
    <source>
        <dbReference type="ARBA" id="ARBA00023027"/>
    </source>
</evidence>
<evidence type="ECO:0000256" key="4">
    <source>
        <dbReference type="ARBA" id="ARBA00007637"/>
    </source>
</evidence>
<keyword evidence="7" id="KW-0520">NAD</keyword>
<dbReference type="STRING" id="45610.AOC03_09950"/>
<dbReference type="PANTHER" id="PTHR43725:SF47">
    <property type="entry name" value="UDP-GLUCOSE 4-EPIMERASE"/>
    <property type="match status" value="1"/>
</dbReference>
<keyword evidence="14" id="KW-1185">Reference proteome</keyword>
<dbReference type="UniPathway" id="UPA00214"/>
<sequence length="314" mass="34352">MILLTGGAGYIGSHMLLALLQRGDDVVVLDNLSTGSKQVFDHVCRISGSNAEFVQGDIRDTDLLNIVFSRLPIDTVIHMAGLKSVSQSVVEPLRYYDNNVVGSINLLNVMRNFGVKKLLFASSISASKPCSPYAQSKSIVDEAMKDMAASDDTYSFISLRYSNPIGCYDVTLADTSQDNLLPAIMRVINGEQSYLTIFGNDYDTPDGTAMRDYVHILDVVDASLLALDYLDNHHGHHCLPVGSGKSTSVMRILELFAQQTNQCLPYVIKARRTGDTADSHCDISQACQQLGWQPKHSIYDAIASTTNFSITKGL</sequence>
<evidence type="ECO:0000313" key="13">
    <source>
        <dbReference type="EMBL" id="ALF60320.1"/>
    </source>
</evidence>
<protein>
    <recommendedName>
        <fullName evidence="6">UDP-glucose 4-epimerase</fullName>
        <ecNumber evidence="5">5.1.3.2</ecNumber>
    </recommendedName>
    <alternativeName>
        <fullName evidence="11">Galactowaldenase</fullName>
    </alternativeName>
    <alternativeName>
        <fullName evidence="10">UDP-galactose 4-epimerase</fullName>
    </alternativeName>
</protein>
<dbReference type="GO" id="GO:0005829">
    <property type="term" value="C:cytosol"/>
    <property type="evidence" value="ECO:0007669"/>
    <property type="project" value="TreeGrafter"/>
</dbReference>
<accession>A0A0M4TDQ6</accession>
<comment type="cofactor">
    <cofactor evidence="2">
        <name>NAD(+)</name>
        <dbReference type="ChEBI" id="CHEBI:57540"/>
    </cofactor>
</comment>
<dbReference type="AlphaFoldDB" id="A0A0M4TDQ6"/>
<organism evidence="13 14">
    <name type="scientific">Psychrobacter urativorans</name>
    <dbReference type="NCBI Taxonomy" id="45610"/>
    <lineage>
        <taxon>Bacteria</taxon>
        <taxon>Pseudomonadati</taxon>
        <taxon>Pseudomonadota</taxon>
        <taxon>Gammaproteobacteria</taxon>
        <taxon>Moraxellales</taxon>
        <taxon>Moraxellaceae</taxon>
        <taxon>Psychrobacter</taxon>
    </lineage>
</organism>
<dbReference type="NCBIfam" id="TIGR01179">
    <property type="entry name" value="galE"/>
    <property type="match status" value="1"/>
</dbReference>
<dbReference type="PANTHER" id="PTHR43725">
    <property type="entry name" value="UDP-GLUCOSE 4-EPIMERASE"/>
    <property type="match status" value="1"/>
</dbReference>
<evidence type="ECO:0000256" key="11">
    <source>
        <dbReference type="ARBA" id="ARBA00033067"/>
    </source>
</evidence>
<dbReference type="EMBL" id="CP012678">
    <property type="protein sequence ID" value="ALF60320.1"/>
    <property type="molecule type" value="Genomic_DNA"/>
</dbReference>
<evidence type="ECO:0000256" key="6">
    <source>
        <dbReference type="ARBA" id="ARBA00018569"/>
    </source>
</evidence>
<evidence type="ECO:0000259" key="12">
    <source>
        <dbReference type="Pfam" id="PF01370"/>
    </source>
</evidence>
<dbReference type="Proteomes" id="UP000059847">
    <property type="component" value="Chromosome"/>
</dbReference>